<dbReference type="NCBIfam" id="TIGR03187">
    <property type="entry name" value="DGQHR"/>
    <property type="match status" value="1"/>
</dbReference>
<accession>A0A315XV67</accession>
<dbReference type="EMBL" id="QGDI01000011">
    <property type="protein sequence ID" value="PWJ10974.1"/>
    <property type="molecule type" value="Genomic_DNA"/>
</dbReference>
<dbReference type="Proteomes" id="UP000245720">
    <property type="component" value="Unassembled WGS sequence"/>
</dbReference>
<dbReference type="OrthoDB" id="3524978at2"/>
<protein>
    <submittedName>
        <fullName evidence="1">DNA sulfur modification protein DndB</fullName>
    </submittedName>
</protein>
<reference evidence="1 2" key="1">
    <citation type="submission" date="2018-05" db="EMBL/GenBank/DDBJ databases">
        <title>The Hungate 1000. A catalogue of reference genomes from the rumen microbiome.</title>
        <authorList>
            <person name="Kelly W."/>
        </authorList>
    </citation>
    <scope>NUCLEOTIDE SEQUENCE [LARGE SCALE GENOMIC DNA]</scope>
    <source>
        <strain evidence="1 2">SAb67</strain>
    </source>
</reference>
<sequence length="357" mass="41351">MNFAYRFPAVRGIQSHREYYISMVPMKLLVKLFPEEEESLLPEYRAQRKINESRIPEIRDYIVNNRDSYVFSALSASIDGEFEFKSSDINNDVGILEVNMEATFLINDGQHRKAAIQEAIKEDPSIGDETISIVFFKDEGLLKSQQMFTDLNKHAVKTSNSLSTLYDSRDTIAVATKKVIESVPFLKKYTDKEKDNLGKNSLNLFTLTCIYKANTKILHNDCSDEDTQFLISFWNGVADNIPEWTELQKKQLTKKDLREHYITTLAITMYAFGRLGRYFYDNRSVEMNDYLCKLQDIDWLRSNQENWLGRAIKSDGRINNNEEAAILTCAKIKQLIGIPLSKEEKTKEQQLTEMNHK</sequence>
<dbReference type="NCBIfam" id="TIGR03233">
    <property type="entry name" value="DNA_S_dndB"/>
    <property type="match status" value="1"/>
</dbReference>
<organism evidence="1 2">
    <name type="scientific">Ruminococcus flavefaciens</name>
    <dbReference type="NCBI Taxonomy" id="1265"/>
    <lineage>
        <taxon>Bacteria</taxon>
        <taxon>Bacillati</taxon>
        <taxon>Bacillota</taxon>
        <taxon>Clostridia</taxon>
        <taxon>Eubacteriales</taxon>
        <taxon>Oscillospiraceae</taxon>
        <taxon>Ruminococcus</taxon>
    </lineage>
</organism>
<evidence type="ECO:0000313" key="1">
    <source>
        <dbReference type="EMBL" id="PWJ10974.1"/>
    </source>
</evidence>
<dbReference type="InterPro" id="IPR017601">
    <property type="entry name" value="DGQHR-contain_dom"/>
</dbReference>
<proteinExistence type="predicted"/>
<dbReference type="Pfam" id="PF14072">
    <property type="entry name" value="DndB"/>
    <property type="match status" value="1"/>
</dbReference>
<dbReference type="RefSeq" id="WP_109727346.1">
    <property type="nucleotide sequence ID" value="NZ_QGDI01000011.1"/>
</dbReference>
<dbReference type="InterPro" id="IPR017642">
    <property type="entry name" value="DNA_S_mod_DndB"/>
</dbReference>
<dbReference type="CDD" id="cd16412">
    <property type="entry name" value="dndB"/>
    <property type="match status" value="1"/>
</dbReference>
<name>A0A315XV67_RUMFL</name>
<evidence type="ECO:0000313" key="2">
    <source>
        <dbReference type="Proteomes" id="UP000245720"/>
    </source>
</evidence>
<comment type="caution">
    <text evidence="1">The sequence shown here is derived from an EMBL/GenBank/DDBJ whole genome shotgun (WGS) entry which is preliminary data.</text>
</comment>
<gene>
    <name evidence="1" type="ORF">IE37_02620</name>
</gene>
<dbReference type="AlphaFoldDB" id="A0A315XV67"/>